<accession>A0A7X3BV07</accession>
<dbReference type="Pfam" id="PF02277">
    <property type="entry name" value="DBI_PRT"/>
    <property type="match status" value="1"/>
</dbReference>
<dbReference type="EMBL" id="WNBM01000001">
    <property type="protein sequence ID" value="MTT75359.1"/>
    <property type="molecule type" value="Genomic_DNA"/>
</dbReference>
<sequence length="342" mass="36432">MEKIMIPPLDSNAAEVIKNNWAKMDKPLHSLGKLEEMVEKYAAMTGTALPDKIKSAMLLMCGDHGIAKYGVSAYPQEVTMQMINGYMRETAGSNVMARHAGADVFVIDAGTAFDLSAMPKVHQEKVAWGTEDFTQGPAMTVEQAEKALKVGMKVADECIDKGYNLLVTAEMGIGNTTSTAAIVSAFLGLPPELTVGRGTGINDERMAIKRKVVADGLAKNQPRLGDAMDILCKVGGYDHAGLAGMILAGARRRIPTMVDGVNATAAALLAYGLEPACADYMLCSHLSAEISHAKMLEVLRLTPIVDAGMRLGEGTGASLAIVILQMAINTYKELYKRGGMHA</sequence>
<dbReference type="GO" id="GO:0009236">
    <property type="term" value="P:cobalamin biosynthetic process"/>
    <property type="evidence" value="ECO:0007669"/>
    <property type="project" value="UniProtKB-UniRule"/>
</dbReference>
<dbReference type="SUPFAM" id="SSF52733">
    <property type="entry name" value="Nicotinate mononucleotide:5,6-dimethylbenzimidazole phosphoribosyltransferase (CobT)"/>
    <property type="match status" value="1"/>
</dbReference>
<evidence type="ECO:0000313" key="12">
    <source>
        <dbReference type="EMBL" id="MTU03492.1"/>
    </source>
</evidence>
<evidence type="ECO:0000313" key="13">
    <source>
        <dbReference type="Proteomes" id="UP000443070"/>
    </source>
</evidence>
<dbReference type="EMBL" id="WNBW01000001">
    <property type="protein sequence ID" value="MTU03492.1"/>
    <property type="molecule type" value="Genomic_DNA"/>
</dbReference>
<dbReference type="Proteomes" id="UP000443070">
    <property type="component" value="Unassembled WGS sequence"/>
</dbReference>
<comment type="function">
    <text evidence="1">Catalyzes the synthesis of alpha-ribazole-5'-phosphate from nicotinate mononucleotide (NAMN) and 5,6-dimethylbenzimidazole (DMB).</text>
</comment>
<dbReference type="InterPro" id="IPR036087">
    <property type="entry name" value="Nict_dMeBzImd_PRibTrfase_sf"/>
</dbReference>
<evidence type="ECO:0000256" key="2">
    <source>
        <dbReference type="ARBA" id="ARBA00005049"/>
    </source>
</evidence>
<evidence type="ECO:0000256" key="1">
    <source>
        <dbReference type="ARBA" id="ARBA00002197"/>
    </source>
</evidence>
<comment type="similarity">
    <text evidence="3">Belongs to the CobT family.</text>
</comment>
<comment type="pathway">
    <text evidence="2">Nucleoside biosynthesis; alpha-ribazole biosynthesis; alpha-ribazole from 5,6-dimethylbenzimidazole: step 1/2.</text>
</comment>
<dbReference type="PANTHER" id="PTHR43463">
    <property type="entry name" value="NICOTINATE-NUCLEOTIDE--DIMETHYLBENZIMIDAZOLE PHOSPHORIBOSYLTRANSFERASE"/>
    <property type="match status" value="1"/>
</dbReference>
<evidence type="ECO:0000256" key="5">
    <source>
        <dbReference type="ARBA" id="ARBA00015486"/>
    </source>
</evidence>
<proteinExistence type="inferred from homology"/>
<evidence type="ECO:0000313" key="11">
    <source>
        <dbReference type="EMBL" id="MTT75359.1"/>
    </source>
</evidence>
<dbReference type="InterPro" id="IPR023195">
    <property type="entry name" value="Nict_dMeBzImd_PRibTrfase_N"/>
</dbReference>
<keyword evidence="13" id="KW-1185">Reference proteome</keyword>
<keyword evidence="6" id="KW-0169">Cobalamin biosynthesis</keyword>
<evidence type="ECO:0000256" key="7">
    <source>
        <dbReference type="ARBA" id="ARBA00022676"/>
    </source>
</evidence>
<gene>
    <name evidence="11" type="primary">cobT</name>
    <name evidence="11" type="ORF">GMD11_03615</name>
    <name evidence="12" type="ORF">GMD18_03620</name>
</gene>
<dbReference type="UniPathway" id="UPA00061">
    <property type="reaction ID" value="UER00516"/>
</dbReference>
<dbReference type="OrthoDB" id="9781491at2"/>
<dbReference type="FunFam" id="3.40.50.10210:FF:000001">
    <property type="entry name" value="Nicotinate-nucleotide--dimethylbenzimidazole phosphoribosyltransferase"/>
    <property type="match status" value="1"/>
</dbReference>
<dbReference type="RefSeq" id="WP_155163691.1">
    <property type="nucleotide sequence ID" value="NZ_WNBG01000001.1"/>
</dbReference>
<reference evidence="13 14" key="1">
    <citation type="journal article" date="2019" name="Nat. Med.">
        <title>A library of human gut bacterial isolates paired with longitudinal multiomics data enables mechanistic microbiome research.</title>
        <authorList>
            <person name="Poyet M."/>
            <person name="Groussin M."/>
            <person name="Gibbons S.M."/>
            <person name="Avila-Pacheco J."/>
            <person name="Jiang X."/>
            <person name="Kearney S.M."/>
            <person name="Perrotta A.R."/>
            <person name="Berdy B."/>
            <person name="Zhao S."/>
            <person name="Lieberman T.D."/>
            <person name="Swanson P.K."/>
            <person name="Smith M."/>
            <person name="Roesemann S."/>
            <person name="Alexander J.E."/>
            <person name="Rich S.A."/>
            <person name="Livny J."/>
            <person name="Vlamakis H."/>
            <person name="Clish C."/>
            <person name="Bullock K."/>
            <person name="Deik A."/>
            <person name="Scott J."/>
            <person name="Pierce K.A."/>
            <person name="Xavier R.J."/>
            <person name="Alm E.J."/>
        </authorList>
    </citation>
    <scope>NUCLEOTIDE SEQUENCE [LARGE SCALE GENOMIC DNA]</scope>
    <source>
        <strain evidence="11 14">BIOML-A13</strain>
        <strain evidence="12 13">BIOML-A3</strain>
    </source>
</reference>
<dbReference type="EC" id="2.4.2.21" evidence="4 10"/>
<dbReference type="NCBIfam" id="TIGR03160">
    <property type="entry name" value="cobT_DBIPRT"/>
    <property type="match status" value="1"/>
</dbReference>
<keyword evidence="7 11" id="KW-0328">Glycosyltransferase</keyword>
<dbReference type="Gene3D" id="1.10.1610.10">
    <property type="match status" value="1"/>
</dbReference>
<dbReference type="InterPro" id="IPR017846">
    <property type="entry name" value="Nict_dMeBzImd_PRibTrfase_bact"/>
</dbReference>
<dbReference type="InterPro" id="IPR003200">
    <property type="entry name" value="Nict_dMeBzImd_PRibTrfase"/>
</dbReference>
<comment type="catalytic activity">
    <reaction evidence="9">
        <text>5,6-dimethylbenzimidazole + nicotinate beta-D-ribonucleotide = alpha-ribazole 5'-phosphate + nicotinate + H(+)</text>
        <dbReference type="Rhea" id="RHEA:11196"/>
        <dbReference type="ChEBI" id="CHEBI:15378"/>
        <dbReference type="ChEBI" id="CHEBI:15890"/>
        <dbReference type="ChEBI" id="CHEBI:32544"/>
        <dbReference type="ChEBI" id="CHEBI:57502"/>
        <dbReference type="ChEBI" id="CHEBI:57918"/>
        <dbReference type="EC" id="2.4.2.21"/>
    </reaction>
</comment>
<evidence type="ECO:0000256" key="3">
    <source>
        <dbReference type="ARBA" id="ARBA00007110"/>
    </source>
</evidence>
<name>A0A7X3BV07_9FIRM</name>
<evidence type="ECO:0000256" key="6">
    <source>
        <dbReference type="ARBA" id="ARBA00022573"/>
    </source>
</evidence>
<evidence type="ECO:0000256" key="4">
    <source>
        <dbReference type="ARBA" id="ARBA00011991"/>
    </source>
</evidence>
<keyword evidence="8 11" id="KW-0808">Transferase</keyword>
<evidence type="ECO:0000256" key="10">
    <source>
        <dbReference type="NCBIfam" id="TIGR03160"/>
    </source>
</evidence>
<organism evidence="11 14">
    <name type="scientific">Phascolarctobacterium faecium</name>
    <dbReference type="NCBI Taxonomy" id="33025"/>
    <lineage>
        <taxon>Bacteria</taxon>
        <taxon>Bacillati</taxon>
        <taxon>Bacillota</taxon>
        <taxon>Negativicutes</taxon>
        <taxon>Acidaminococcales</taxon>
        <taxon>Acidaminococcaceae</taxon>
        <taxon>Phascolarctobacterium</taxon>
    </lineage>
</organism>
<comment type="caution">
    <text evidence="11">The sequence shown here is derived from an EMBL/GenBank/DDBJ whole genome shotgun (WGS) entry which is preliminary data.</text>
</comment>
<dbReference type="PANTHER" id="PTHR43463:SF1">
    <property type="entry name" value="NICOTINATE-NUCLEOTIDE--DIMETHYLBENZIMIDAZOLE PHOSPHORIBOSYLTRANSFERASE"/>
    <property type="match status" value="1"/>
</dbReference>
<evidence type="ECO:0000256" key="8">
    <source>
        <dbReference type="ARBA" id="ARBA00022679"/>
    </source>
</evidence>
<dbReference type="Gene3D" id="3.40.50.10210">
    <property type="match status" value="1"/>
</dbReference>
<evidence type="ECO:0000256" key="9">
    <source>
        <dbReference type="ARBA" id="ARBA00047340"/>
    </source>
</evidence>
<protein>
    <recommendedName>
        <fullName evidence="5 10">Nicotinate-nucleotide--dimethylbenzimidazole phosphoribosyltransferase</fullName>
        <ecNumber evidence="4 10">2.4.2.21</ecNumber>
    </recommendedName>
</protein>
<evidence type="ECO:0000313" key="14">
    <source>
        <dbReference type="Proteomes" id="UP000484547"/>
    </source>
</evidence>
<dbReference type="GO" id="GO:0008939">
    <property type="term" value="F:nicotinate-nucleotide-dimethylbenzimidazole phosphoribosyltransferase activity"/>
    <property type="evidence" value="ECO:0007669"/>
    <property type="project" value="UniProtKB-UniRule"/>
</dbReference>
<dbReference type="AlphaFoldDB" id="A0A7X3BV07"/>
<dbReference type="CDD" id="cd02439">
    <property type="entry name" value="DMB-PRT_CobT"/>
    <property type="match status" value="1"/>
</dbReference>
<dbReference type="Proteomes" id="UP000484547">
    <property type="component" value="Unassembled WGS sequence"/>
</dbReference>
<dbReference type="NCBIfam" id="NF000996">
    <property type="entry name" value="PRK00105.1"/>
    <property type="match status" value="1"/>
</dbReference>